<evidence type="ECO:0000313" key="2">
    <source>
        <dbReference type="EMBL" id="TIC69553.1"/>
    </source>
</evidence>
<keyword evidence="1" id="KW-0472">Membrane</keyword>
<feature type="transmembrane region" description="Helical" evidence="1">
    <location>
        <begin position="94"/>
        <end position="116"/>
    </location>
</feature>
<feature type="transmembrane region" description="Helical" evidence="1">
    <location>
        <begin position="69"/>
        <end position="88"/>
    </location>
</feature>
<organism evidence="2 5">
    <name type="scientific">Wallemia mellicola</name>
    <dbReference type="NCBI Taxonomy" id="1708541"/>
    <lineage>
        <taxon>Eukaryota</taxon>
        <taxon>Fungi</taxon>
        <taxon>Dikarya</taxon>
        <taxon>Basidiomycota</taxon>
        <taxon>Wallemiomycotina</taxon>
        <taxon>Wallemiomycetes</taxon>
        <taxon>Wallemiales</taxon>
        <taxon>Wallemiaceae</taxon>
        <taxon>Wallemia</taxon>
    </lineage>
</organism>
<keyword evidence="1" id="KW-1133">Transmembrane helix</keyword>
<reference evidence="4 5" key="1">
    <citation type="submission" date="2019-03" db="EMBL/GenBank/DDBJ databases">
        <title>Sequencing 25 genomes of Wallemia mellicola.</title>
        <authorList>
            <person name="Gostincar C."/>
        </authorList>
    </citation>
    <scope>NUCLEOTIDE SEQUENCE [LARGE SCALE GENOMIC DNA]</scope>
    <source>
        <strain evidence="3 4">EXF-1277</strain>
        <strain evidence="2 5">EXF-757</strain>
    </source>
</reference>
<proteinExistence type="predicted"/>
<evidence type="ECO:0000313" key="3">
    <source>
        <dbReference type="EMBL" id="TIC70676.1"/>
    </source>
</evidence>
<evidence type="ECO:0000313" key="4">
    <source>
        <dbReference type="Proteomes" id="UP000305362"/>
    </source>
</evidence>
<comment type="caution">
    <text evidence="2">The sequence shown here is derived from an EMBL/GenBank/DDBJ whole genome shotgun (WGS) entry which is preliminary data.</text>
</comment>
<dbReference type="Proteomes" id="UP000305362">
    <property type="component" value="Unassembled WGS sequence"/>
</dbReference>
<dbReference type="AlphaFoldDB" id="A0A4T0LVP3"/>
<dbReference type="Proteomes" id="UP000310708">
    <property type="component" value="Unassembled WGS sequence"/>
</dbReference>
<dbReference type="EMBL" id="SPRX01000003">
    <property type="protein sequence ID" value="TIC69553.1"/>
    <property type="molecule type" value="Genomic_DNA"/>
</dbReference>
<accession>A0A4T0LVP3</accession>
<evidence type="ECO:0000313" key="5">
    <source>
        <dbReference type="Proteomes" id="UP000310708"/>
    </source>
</evidence>
<sequence length="126" mass="14087">MASLTPASQSPLNVNNFLKQLKWVVTGSFLAYITDLRVNLYALLISHGWPSNTLPDYQHWSSEAHTKSIIPILTLSILIGWSSLFIAFASVHSIIFSFFITCSVYLLVFGSVGLIPTKRRLPSKEM</sequence>
<gene>
    <name evidence="2" type="ORF">E3Q01_00423</name>
    <name evidence="3" type="ORF">E3Q03_00954</name>
</gene>
<protein>
    <submittedName>
        <fullName evidence="2">Uncharacterized protein</fullName>
    </submittedName>
</protein>
<name>A0A4T0LVP3_9BASI</name>
<keyword evidence="1" id="KW-0812">Transmembrane</keyword>
<dbReference type="EMBL" id="SPRV01000006">
    <property type="protein sequence ID" value="TIC70676.1"/>
    <property type="molecule type" value="Genomic_DNA"/>
</dbReference>
<evidence type="ECO:0000256" key="1">
    <source>
        <dbReference type="SAM" id="Phobius"/>
    </source>
</evidence>